<dbReference type="AlphaFoldDB" id="A0A0C3C305"/>
<protein>
    <submittedName>
        <fullName evidence="2">Uncharacterized protein</fullName>
    </submittedName>
</protein>
<proteinExistence type="predicted"/>
<keyword evidence="3" id="KW-1185">Reference proteome</keyword>
<organism evidence="2 3">
    <name type="scientific">Hebeloma cylindrosporum</name>
    <dbReference type="NCBI Taxonomy" id="76867"/>
    <lineage>
        <taxon>Eukaryota</taxon>
        <taxon>Fungi</taxon>
        <taxon>Dikarya</taxon>
        <taxon>Basidiomycota</taxon>
        <taxon>Agaricomycotina</taxon>
        <taxon>Agaricomycetes</taxon>
        <taxon>Agaricomycetidae</taxon>
        <taxon>Agaricales</taxon>
        <taxon>Agaricineae</taxon>
        <taxon>Hymenogastraceae</taxon>
        <taxon>Hebeloma</taxon>
    </lineage>
</organism>
<reference evidence="3" key="2">
    <citation type="submission" date="2015-01" db="EMBL/GenBank/DDBJ databases">
        <title>Evolutionary Origins and Diversification of the Mycorrhizal Mutualists.</title>
        <authorList>
            <consortium name="DOE Joint Genome Institute"/>
            <consortium name="Mycorrhizal Genomics Consortium"/>
            <person name="Kohler A."/>
            <person name="Kuo A."/>
            <person name="Nagy L.G."/>
            <person name="Floudas D."/>
            <person name="Copeland A."/>
            <person name="Barry K.W."/>
            <person name="Cichocki N."/>
            <person name="Veneault-Fourrey C."/>
            <person name="LaButti K."/>
            <person name="Lindquist E.A."/>
            <person name="Lipzen A."/>
            <person name="Lundell T."/>
            <person name="Morin E."/>
            <person name="Murat C."/>
            <person name="Riley R."/>
            <person name="Ohm R."/>
            <person name="Sun H."/>
            <person name="Tunlid A."/>
            <person name="Henrissat B."/>
            <person name="Grigoriev I.V."/>
            <person name="Hibbett D.S."/>
            <person name="Martin F."/>
        </authorList>
    </citation>
    <scope>NUCLEOTIDE SEQUENCE [LARGE SCALE GENOMIC DNA]</scope>
    <source>
        <strain evidence="3">h7</strain>
    </source>
</reference>
<accession>A0A0C3C305</accession>
<feature type="transmembrane region" description="Helical" evidence="1">
    <location>
        <begin position="21"/>
        <end position="47"/>
    </location>
</feature>
<evidence type="ECO:0000256" key="1">
    <source>
        <dbReference type="SAM" id="Phobius"/>
    </source>
</evidence>
<sequence>MYNDNDPSSPDYEPPMSTKEFLIFFFSIVFGLTFLIMSVPLACLWIFEQCSKRRSRILLRQIEVEDGSDGPVNNADELPPYTQAEGAVLPLPRQPPPPPPVVLRDANTRLFPVYYCTDGSET</sequence>
<gene>
    <name evidence="2" type="ORF">M413DRAFT_12580</name>
</gene>
<reference evidence="2 3" key="1">
    <citation type="submission" date="2014-04" db="EMBL/GenBank/DDBJ databases">
        <authorList>
            <consortium name="DOE Joint Genome Institute"/>
            <person name="Kuo A."/>
            <person name="Gay G."/>
            <person name="Dore J."/>
            <person name="Kohler A."/>
            <person name="Nagy L.G."/>
            <person name="Floudas D."/>
            <person name="Copeland A."/>
            <person name="Barry K.W."/>
            <person name="Cichocki N."/>
            <person name="Veneault-Fourrey C."/>
            <person name="LaButti K."/>
            <person name="Lindquist E.A."/>
            <person name="Lipzen A."/>
            <person name="Lundell T."/>
            <person name="Morin E."/>
            <person name="Murat C."/>
            <person name="Sun H."/>
            <person name="Tunlid A."/>
            <person name="Henrissat B."/>
            <person name="Grigoriev I.V."/>
            <person name="Hibbett D.S."/>
            <person name="Martin F."/>
            <person name="Nordberg H.P."/>
            <person name="Cantor M.N."/>
            <person name="Hua S.X."/>
        </authorList>
    </citation>
    <scope>NUCLEOTIDE SEQUENCE [LARGE SCALE GENOMIC DNA]</scope>
    <source>
        <strain evidence="3">h7</strain>
    </source>
</reference>
<dbReference type="HOGENOM" id="CLU_2027017_0_0_1"/>
<keyword evidence="1" id="KW-1133">Transmembrane helix</keyword>
<evidence type="ECO:0000313" key="2">
    <source>
        <dbReference type="EMBL" id="KIM38634.1"/>
    </source>
</evidence>
<name>A0A0C3C305_HEBCY</name>
<dbReference type="EMBL" id="KN831789">
    <property type="protein sequence ID" value="KIM38634.1"/>
    <property type="molecule type" value="Genomic_DNA"/>
</dbReference>
<evidence type="ECO:0000313" key="3">
    <source>
        <dbReference type="Proteomes" id="UP000053424"/>
    </source>
</evidence>
<keyword evidence="1" id="KW-0472">Membrane</keyword>
<dbReference type="Proteomes" id="UP000053424">
    <property type="component" value="Unassembled WGS sequence"/>
</dbReference>
<keyword evidence="1" id="KW-0812">Transmembrane</keyword>